<protein>
    <submittedName>
        <fullName evidence="1">Uncharacterized protein</fullName>
    </submittedName>
</protein>
<dbReference type="AlphaFoldDB" id="A0ABD1MMG4"/>
<name>A0ABD1MMG4_9FABA</name>
<dbReference type="Proteomes" id="UP001603857">
    <property type="component" value="Unassembled WGS sequence"/>
</dbReference>
<dbReference type="EMBL" id="JBGMDY010000004">
    <property type="protein sequence ID" value="KAL2337003.1"/>
    <property type="molecule type" value="Genomic_DNA"/>
</dbReference>
<organism evidence="1 2">
    <name type="scientific">Flemingia macrophylla</name>
    <dbReference type="NCBI Taxonomy" id="520843"/>
    <lineage>
        <taxon>Eukaryota</taxon>
        <taxon>Viridiplantae</taxon>
        <taxon>Streptophyta</taxon>
        <taxon>Embryophyta</taxon>
        <taxon>Tracheophyta</taxon>
        <taxon>Spermatophyta</taxon>
        <taxon>Magnoliopsida</taxon>
        <taxon>eudicotyledons</taxon>
        <taxon>Gunneridae</taxon>
        <taxon>Pentapetalae</taxon>
        <taxon>rosids</taxon>
        <taxon>fabids</taxon>
        <taxon>Fabales</taxon>
        <taxon>Fabaceae</taxon>
        <taxon>Papilionoideae</taxon>
        <taxon>50 kb inversion clade</taxon>
        <taxon>NPAAA clade</taxon>
        <taxon>indigoferoid/millettioid clade</taxon>
        <taxon>Phaseoleae</taxon>
        <taxon>Flemingia</taxon>
    </lineage>
</organism>
<accession>A0ABD1MMG4</accession>
<evidence type="ECO:0000313" key="2">
    <source>
        <dbReference type="Proteomes" id="UP001603857"/>
    </source>
</evidence>
<evidence type="ECO:0000313" key="1">
    <source>
        <dbReference type="EMBL" id="KAL2337003.1"/>
    </source>
</evidence>
<proteinExistence type="predicted"/>
<gene>
    <name evidence="1" type="ORF">Fmac_011449</name>
</gene>
<keyword evidence="2" id="KW-1185">Reference proteome</keyword>
<reference evidence="1 2" key="1">
    <citation type="submission" date="2024-08" db="EMBL/GenBank/DDBJ databases">
        <title>Insights into the chromosomal genome structure of Flemingia macrophylla.</title>
        <authorList>
            <person name="Ding Y."/>
            <person name="Zhao Y."/>
            <person name="Bi W."/>
            <person name="Wu M."/>
            <person name="Zhao G."/>
            <person name="Gong Y."/>
            <person name="Li W."/>
            <person name="Zhang P."/>
        </authorList>
    </citation>
    <scope>NUCLEOTIDE SEQUENCE [LARGE SCALE GENOMIC DNA]</scope>
    <source>
        <strain evidence="1">DYQJB</strain>
        <tissue evidence="1">Leaf</tissue>
    </source>
</reference>
<comment type="caution">
    <text evidence="1">The sequence shown here is derived from an EMBL/GenBank/DDBJ whole genome shotgun (WGS) entry which is preliminary data.</text>
</comment>
<sequence>MFAEVDKYGDLKILGGRERDGTFYRHPLRLSKPSPSGFLVKKWVYEILPQLASFDNIYLSYGSLND</sequence>